<dbReference type="Proteomes" id="UP000243723">
    <property type="component" value="Unassembled WGS sequence"/>
</dbReference>
<feature type="region of interest" description="Disordered" evidence="6">
    <location>
        <begin position="1"/>
        <end position="29"/>
    </location>
</feature>
<evidence type="ECO:0000256" key="7">
    <source>
        <dbReference type="SAM" id="Phobius"/>
    </source>
</evidence>
<evidence type="ECO:0000256" key="1">
    <source>
        <dbReference type="ARBA" id="ARBA00004127"/>
    </source>
</evidence>
<dbReference type="GO" id="GO:0015174">
    <property type="term" value="F:basic amino acid transmembrane transporter activity"/>
    <property type="evidence" value="ECO:0007669"/>
    <property type="project" value="TreeGrafter"/>
</dbReference>
<dbReference type="SUPFAM" id="SSF103473">
    <property type="entry name" value="MFS general substrate transporter"/>
    <property type="match status" value="1"/>
</dbReference>
<evidence type="ECO:0000256" key="6">
    <source>
        <dbReference type="SAM" id="MobiDB-lite"/>
    </source>
</evidence>
<dbReference type="AlphaFoldDB" id="A0A2P7Z2S1"/>
<keyword evidence="4 7" id="KW-1133">Transmembrane helix</keyword>
<feature type="transmembrane region" description="Helical" evidence="7">
    <location>
        <begin position="362"/>
        <end position="379"/>
    </location>
</feature>
<accession>A0A2P7Z2S1</accession>
<dbReference type="PANTHER" id="PTHR23501:SF191">
    <property type="entry name" value="VACUOLAR BASIC AMINO ACID TRANSPORTER 4"/>
    <property type="match status" value="1"/>
</dbReference>
<feature type="transmembrane region" description="Helical" evidence="7">
    <location>
        <begin position="228"/>
        <end position="247"/>
    </location>
</feature>
<feature type="transmembrane region" description="Helical" evidence="7">
    <location>
        <begin position="75"/>
        <end position="93"/>
    </location>
</feature>
<comment type="subcellular location">
    <subcellularLocation>
        <location evidence="1">Endomembrane system</location>
        <topology evidence="1">Multi-pass membrane protein</topology>
    </subcellularLocation>
</comment>
<evidence type="ECO:0000256" key="2">
    <source>
        <dbReference type="ARBA" id="ARBA00022448"/>
    </source>
</evidence>
<feature type="transmembrane region" description="Helical" evidence="7">
    <location>
        <begin position="435"/>
        <end position="453"/>
    </location>
</feature>
<evidence type="ECO:0000256" key="5">
    <source>
        <dbReference type="ARBA" id="ARBA00023136"/>
    </source>
</evidence>
<dbReference type="InterPro" id="IPR011701">
    <property type="entry name" value="MFS"/>
</dbReference>
<keyword evidence="2" id="KW-0813">Transport</keyword>
<dbReference type="InterPro" id="IPR036259">
    <property type="entry name" value="MFS_trans_sf"/>
</dbReference>
<evidence type="ECO:0000256" key="4">
    <source>
        <dbReference type="ARBA" id="ARBA00022989"/>
    </source>
</evidence>
<feature type="compositionally biased region" description="Basic and acidic residues" evidence="6">
    <location>
        <begin position="8"/>
        <end position="20"/>
    </location>
</feature>
<gene>
    <name evidence="9" type="ORF">B9Z65_4421</name>
</gene>
<feature type="transmembrane region" description="Helical" evidence="7">
    <location>
        <begin position="37"/>
        <end position="63"/>
    </location>
</feature>
<feature type="transmembrane region" description="Helical" evidence="7">
    <location>
        <begin position="299"/>
        <end position="321"/>
    </location>
</feature>
<feature type="domain" description="Major facilitator superfamily (MFS) profile" evidence="8">
    <location>
        <begin position="40"/>
        <end position="525"/>
    </location>
</feature>
<feature type="transmembrane region" description="Helical" evidence="7">
    <location>
        <begin position="333"/>
        <end position="355"/>
    </location>
</feature>
<protein>
    <recommendedName>
        <fullName evidence="8">Major facilitator superfamily (MFS) profile domain-containing protein</fullName>
    </recommendedName>
</protein>
<dbReference type="PANTHER" id="PTHR23501">
    <property type="entry name" value="MAJOR FACILITATOR SUPERFAMILY"/>
    <property type="match status" value="1"/>
</dbReference>
<feature type="transmembrane region" description="Helical" evidence="7">
    <location>
        <begin position="130"/>
        <end position="150"/>
    </location>
</feature>
<sequence>MASMEMTEVARDGHVDRQSQDEAVQDSPQSEISTRRLALLLGSLWFGALLVALDETMIATIAVPIATSLDAFSSFSWISTTYVIGSAVSQSLSGHLTDIVGRRKGIVVCYSCFAIGTLLCGLATNLGMFLTGRILQGMGGGGLSTIVAFVESDLIPMNRRALIEGIGNACYGVMLALGGVYGAGVYSQIGWKWAFLIQIPIMVIDAAIIYFTVRISDEKRIKLANTKVDFIGMFTLTSSLVLFQYGLSTGSVSTTWATPGVILPVCLALPLLGFFVYWETHRAANPVFPIRSILGRSVGSINLSAFLSTGAYTSCLFYISVYLEIGGLSSLDLSLRLVPMAILFGVSSIIAGHAVCKLRRYWHLNIGLGIVSVVSYALLSSLGTRSPSWQPFFYLALLGIGFGGSFVTNLMGVLTSIPADQQAVVQSAQWASRSLGIAVSLTVSSVIFQSISMENLERRVPNDSSVSGLADVSFLGNGSLSGLDMQTRTQVESSYQSGISAVFYYLLAQSALGTAVSFLIKNERLKLD</sequence>
<evidence type="ECO:0000259" key="8">
    <source>
        <dbReference type="PROSITE" id="PS50850"/>
    </source>
</evidence>
<feature type="transmembrane region" description="Helical" evidence="7">
    <location>
        <begin position="105"/>
        <end position="124"/>
    </location>
</feature>
<dbReference type="OrthoDB" id="3437016at2759"/>
<feature type="transmembrane region" description="Helical" evidence="7">
    <location>
        <begin position="162"/>
        <end position="181"/>
    </location>
</feature>
<dbReference type="Gene3D" id="1.20.1250.20">
    <property type="entry name" value="MFS general substrate transporter like domains"/>
    <property type="match status" value="2"/>
</dbReference>
<dbReference type="Pfam" id="PF07690">
    <property type="entry name" value="MFS_1"/>
    <property type="match status" value="1"/>
</dbReference>
<evidence type="ECO:0000313" key="9">
    <source>
        <dbReference type="EMBL" id="PSK42507.1"/>
    </source>
</evidence>
<evidence type="ECO:0000256" key="3">
    <source>
        <dbReference type="ARBA" id="ARBA00022692"/>
    </source>
</evidence>
<dbReference type="GO" id="GO:0000329">
    <property type="term" value="C:fungal-type vacuole membrane"/>
    <property type="evidence" value="ECO:0007669"/>
    <property type="project" value="TreeGrafter"/>
</dbReference>
<keyword evidence="3 7" id="KW-0812">Transmembrane</keyword>
<evidence type="ECO:0000313" key="10">
    <source>
        <dbReference type="Proteomes" id="UP000243723"/>
    </source>
</evidence>
<reference evidence="9 10" key="1">
    <citation type="submission" date="2017-05" db="EMBL/GenBank/DDBJ databases">
        <title>Draft genome sequence of Elsinoe australis.</title>
        <authorList>
            <person name="Cheng Q."/>
        </authorList>
    </citation>
    <scope>NUCLEOTIDE SEQUENCE [LARGE SCALE GENOMIC DNA]</scope>
    <source>
        <strain evidence="9 10">NL1</strain>
    </source>
</reference>
<feature type="transmembrane region" description="Helical" evidence="7">
    <location>
        <begin position="259"/>
        <end position="278"/>
    </location>
</feature>
<dbReference type="EMBL" id="NHZQ01000335">
    <property type="protein sequence ID" value="PSK42507.1"/>
    <property type="molecule type" value="Genomic_DNA"/>
</dbReference>
<dbReference type="InterPro" id="IPR020846">
    <property type="entry name" value="MFS_dom"/>
</dbReference>
<comment type="caution">
    <text evidence="9">The sequence shown here is derived from an EMBL/GenBank/DDBJ whole genome shotgun (WGS) entry which is preliminary data.</text>
</comment>
<feature type="transmembrane region" description="Helical" evidence="7">
    <location>
        <begin position="391"/>
        <end position="414"/>
    </location>
</feature>
<name>A0A2P7Z2S1_9PEZI</name>
<organism evidence="9 10">
    <name type="scientific">Elsinoe australis</name>
    <dbReference type="NCBI Taxonomy" id="40998"/>
    <lineage>
        <taxon>Eukaryota</taxon>
        <taxon>Fungi</taxon>
        <taxon>Dikarya</taxon>
        <taxon>Ascomycota</taxon>
        <taxon>Pezizomycotina</taxon>
        <taxon>Dothideomycetes</taxon>
        <taxon>Dothideomycetidae</taxon>
        <taxon>Myriangiales</taxon>
        <taxon>Elsinoaceae</taxon>
        <taxon>Elsinoe</taxon>
    </lineage>
</organism>
<dbReference type="PROSITE" id="PS50850">
    <property type="entry name" value="MFS"/>
    <property type="match status" value="1"/>
</dbReference>
<feature type="transmembrane region" description="Helical" evidence="7">
    <location>
        <begin position="193"/>
        <end position="216"/>
    </location>
</feature>
<proteinExistence type="predicted"/>
<keyword evidence="5 7" id="KW-0472">Membrane</keyword>
<keyword evidence="10" id="KW-1185">Reference proteome</keyword>
<feature type="transmembrane region" description="Helical" evidence="7">
    <location>
        <begin position="502"/>
        <end position="520"/>
    </location>
</feature>
<dbReference type="GO" id="GO:0012505">
    <property type="term" value="C:endomembrane system"/>
    <property type="evidence" value="ECO:0007669"/>
    <property type="project" value="UniProtKB-SubCell"/>
</dbReference>